<evidence type="ECO:0000313" key="2">
    <source>
        <dbReference type="Proteomes" id="UP000707206"/>
    </source>
</evidence>
<proteinExistence type="predicted"/>
<protein>
    <submittedName>
        <fullName evidence="1">Uncharacterized protein</fullName>
    </submittedName>
</protein>
<dbReference type="RefSeq" id="WP_152572546.1">
    <property type="nucleotide sequence ID" value="NZ_VIKU02000001.1"/>
</dbReference>
<dbReference type="AlphaFoldDB" id="A0A967ASB8"/>
<comment type="caution">
    <text evidence="1">The sequence shown here is derived from an EMBL/GenBank/DDBJ whole genome shotgun (WGS) entry which is preliminary data.</text>
</comment>
<sequence>MTVAPQNTIDNAELHFKLSSLPLHMGNGDAFVSWAKTNVLKAIDHHAEDLTATDAMVQIPTLELDIVIDQESDFFSDPSNIQAIVWDKVYNGLKKAIRQSDTTETAVSEYQATIVLDFIRTGQLSTYYTDEHWNNLVNVLYDTIPENKRLREQLFKTVRNEGAFNRLSNLRSLRGLGILLDRILGKAASNKLKIALRFIQDHPDYFKPIHLEEFYYRVFLTLGTNGNNLQPLLFRLLRGLQVSKGLTRKKLRFPSEVEQEMKVAFYESVTELKKTKAPVREKGFGEEPSPLIEKGAHVGQAGLVLLAPFLPKFLRNLGHIGTNGQLRRRSSIPMLLHYLATGETSALEWKLTLPKVLAGMAPGTHCATNIRPSKKRDAQINELLKSVIGHWEALKNTSPAGLQATFLMRQGTLKTKNGFDYLYITERTEDILLNYIPWNYTTIKYDWMPNILFVEWNKS</sequence>
<name>A0A967ASB8_9FLAO</name>
<reference evidence="1" key="2">
    <citation type="submission" date="2020-03" db="EMBL/GenBank/DDBJ databases">
        <title>Flavobacteriaceae bacterium strain TP-CH-4, a member of the family Flavobacteriaceae isolated from a deep-sea seamount.</title>
        <authorList>
            <person name="Zhang D.-C."/>
        </authorList>
    </citation>
    <scope>NUCLEOTIDE SEQUENCE</scope>
    <source>
        <strain evidence="1">TP-CH-4</strain>
    </source>
</reference>
<gene>
    <name evidence="1" type="ORF">FK220_001685</name>
</gene>
<dbReference type="EMBL" id="VIKU02000001">
    <property type="protein sequence ID" value="NHF58033.1"/>
    <property type="molecule type" value="Genomic_DNA"/>
</dbReference>
<evidence type="ECO:0000313" key="1">
    <source>
        <dbReference type="EMBL" id="NHF58033.1"/>
    </source>
</evidence>
<keyword evidence="2" id="KW-1185">Reference proteome</keyword>
<dbReference type="InterPro" id="IPR045538">
    <property type="entry name" value="CIS_TMP"/>
</dbReference>
<organism evidence="1 2">
    <name type="scientific">Pelagihabitans pacificus</name>
    <dbReference type="NCBI Taxonomy" id="2696054"/>
    <lineage>
        <taxon>Bacteria</taxon>
        <taxon>Pseudomonadati</taxon>
        <taxon>Bacteroidota</taxon>
        <taxon>Flavobacteriia</taxon>
        <taxon>Flavobacteriales</taxon>
        <taxon>Flavobacteriaceae</taxon>
        <taxon>Pelagihabitans</taxon>
    </lineage>
</organism>
<dbReference type="Pfam" id="PF19268">
    <property type="entry name" value="CIS_TMP"/>
    <property type="match status" value="1"/>
</dbReference>
<reference evidence="1" key="1">
    <citation type="submission" date="2019-07" db="EMBL/GenBank/DDBJ databases">
        <authorList>
            <person name="De-Chao Zhang Q."/>
        </authorList>
    </citation>
    <scope>NUCLEOTIDE SEQUENCE</scope>
    <source>
        <strain evidence="1">TP-CH-4</strain>
    </source>
</reference>
<accession>A0A967ASB8</accession>
<dbReference type="Proteomes" id="UP000707206">
    <property type="component" value="Unassembled WGS sequence"/>
</dbReference>